<accession>A0A2T0UC77</accession>
<evidence type="ECO:0000256" key="1">
    <source>
        <dbReference type="SAM" id="SignalP"/>
    </source>
</evidence>
<dbReference type="SUPFAM" id="SSF52833">
    <property type="entry name" value="Thioredoxin-like"/>
    <property type="match status" value="1"/>
</dbReference>
<dbReference type="GO" id="GO:0016491">
    <property type="term" value="F:oxidoreductase activity"/>
    <property type="evidence" value="ECO:0007669"/>
    <property type="project" value="InterPro"/>
</dbReference>
<name>A0A2T0UC77_9SPHI</name>
<dbReference type="Gene3D" id="3.40.30.10">
    <property type="entry name" value="Glutaredoxin"/>
    <property type="match status" value="1"/>
</dbReference>
<dbReference type="OrthoDB" id="662072at2"/>
<feature type="signal peptide" evidence="1">
    <location>
        <begin position="1"/>
        <end position="21"/>
    </location>
</feature>
<dbReference type="InterPro" id="IPR013766">
    <property type="entry name" value="Thioredoxin_domain"/>
</dbReference>
<keyword evidence="1" id="KW-0732">Signal</keyword>
<organism evidence="3 4">
    <name type="scientific">Arcticibacter pallidicorallinus</name>
    <dbReference type="NCBI Taxonomy" id="1259464"/>
    <lineage>
        <taxon>Bacteria</taxon>
        <taxon>Pseudomonadati</taxon>
        <taxon>Bacteroidota</taxon>
        <taxon>Sphingobacteriia</taxon>
        <taxon>Sphingobacteriales</taxon>
        <taxon>Sphingobacteriaceae</taxon>
        <taxon>Arcticibacter</taxon>
    </lineage>
</organism>
<dbReference type="RefSeq" id="WP_106290807.1">
    <property type="nucleotide sequence ID" value="NZ_PVTH01000001.1"/>
</dbReference>
<dbReference type="GO" id="GO:0016209">
    <property type="term" value="F:antioxidant activity"/>
    <property type="evidence" value="ECO:0007669"/>
    <property type="project" value="InterPro"/>
</dbReference>
<feature type="domain" description="Thioredoxin" evidence="2">
    <location>
        <begin position="22"/>
        <end position="162"/>
    </location>
</feature>
<sequence>MKLPLIIVSTLLLFFAVPANAQTPAREIPNFTFFTVDGNPFASSQIPKGRPSVFSFFDVTCTHCKSTMKTLGDRYPDLRKASVYLVTLDGRKEALDFVKKHGPQLLNKPNVTILIDLNKEFLPKFQPQQYPSVYVYNKYRRLELYEKDERKIPHIFEKIKSL</sequence>
<dbReference type="Proteomes" id="UP000238034">
    <property type="component" value="Unassembled WGS sequence"/>
</dbReference>
<dbReference type="AlphaFoldDB" id="A0A2T0UC77"/>
<evidence type="ECO:0000313" key="4">
    <source>
        <dbReference type="Proteomes" id="UP000238034"/>
    </source>
</evidence>
<reference evidence="3 4" key="1">
    <citation type="submission" date="2018-03" db="EMBL/GenBank/DDBJ databases">
        <title>Genomic Encyclopedia of Type Strains, Phase III (KMG-III): the genomes of soil and plant-associated and newly described type strains.</title>
        <authorList>
            <person name="Whitman W."/>
        </authorList>
    </citation>
    <scope>NUCLEOTIDE SEQUENCE [LARGE SCALE GENOMIC DNA]</scope>
    <source>
        <strain evidence="3 4">CGMCC 1.9313</strain>
    </source>
</reference>
<evidence type="ECO:0000259" key="2">
    <source>
        <dbReference type="PROSITE" id="PS51352"/>
    </source>
</evidence>
<evidence type="ECO:0000313" key="3">
    <source>
        <dbReference type="EMBL" id="PRY55417.1"/>
    </source>
</evidence>
<protein>
    <submittedName>
        <fullName evidence="3">AhpC/TSA family protein</fullName>
    </submittedName>
</protein>
<dbReference type="InterPro" id="IPR036249">
    <property type="entry name" value="Thioredoxin-like_sf"/>
</dbReference>
<keyword evidence="4" id="KW-1185">Reference proteome</keyword>
<gene>
    <name evidence="3" type="ORF">B0I27_101387</name>
</gene>
<dbReference type="PROSITE" id="PS51352">
    <property type="entry name" value="THIOREDOXIN_2"/>
    <property type="match status" value="1"/>
</dbReference>
<comment type="caution">
    <text evidence="3">The sequence shown here is derived from an EMBL/GenBank/DDBJ whole genome shotgun (WGS) entry which is preliminary data.</text>
</comment>
<dbReference type="EMBL" id="PVTH01000001">
    <property type="protein sequence ID" value="PRY55417.1"/>
    <property type="molecule type" value="Genomic_DNA"/>
</dbReference>
<feature type="chain" id="PRO_5015525949" evidence="1">
    <location>
        <begin position="22"/>
        <end position="162"/>
    </location>
</feature>
<dbReference type="Pfam" id="PF00578">
    <property type="entry name" value="AhpC-TSA"/>
    <property type="match status" value="1"/>
</dbReference>
<dbReference type="InterPro" id="IPR000866">
    <property type="entry name" value="AhpC/TSA"/>
</dbReference>
<proteinExistence type="predicted"/>